<evidence type="ECO:0000313" key="13">
    <source>
        <dbReference type="Proteomes" id="UP000176317"/>
    </source>
</evidence>
<reference evidence="12 13" key="1">
    <citation type="journal article" date="2016" name="Nat. Commun.">
        <title>Thousands of microbial genomes shed light on interconnected biogeochemical processes in an aquifer system.</title>
        <authorList>
            <person name="Anantharaman K."/>
            <person name="Brown C.T."/>
            <person name="Hug L.A."/>
            <person name="Sharon I."/>
            <person name="Castelle C.J."/>
            <person name="Probst A.J."/>
            <person name="Thomas B.C."/>
            <person name="Singh A."/>
            <person name="Wilkins M.J."/>
            <person name="Karaoz U."/>
            <person name="Brodie E.L."/>
            <person name="Williams K.H."/>
            <person name="Hubbard S.S."/>
            <person name="Banfield J.F."/>
        </authorList>
    </citation>
    <scope>NUCLEOTIDE SEQUENCE [LARGE SCALE GENOMIC DNA]</scope>
</reference>
<dbReference type="EMBL" id="MFAT01000058">
    <property type="protein sequence ID" value="OGD85696.1"/>
    <property type="molecule type" value="Genomic_DNA"/>
</dbReference>
<evidence type="ECO:0000256" key="9">
    <source>
        <dbReference type="ARBA" id="ARBA00042864"/>
    </source>
</evidence>
<dbReference type="InterPro" id="IPR011761">
    <property type="entry name" value="ATP-grasp"/>
</dbReference>
<dbReference type="GO" id="GO:0005524">
    <property type="term" value="F:ATP binding"/>
    <property type="evidence" value="ECO:0007669"/>
    <property type="project" value="UniProtKB-UniRule"/>
</dbReference>
<comment type="pathway">
    <text evidence="1">Purine metabolism; IMP biosynthesis via de novo pathway; N(1)-(5-phospho-D-ribosyl)glycinamide from 5-phospho-alpha-D-ribose 1-diphosphate: step 2/2.</text>
</comment>
<dbReference type="InterPro" id="IPR011054">
    <property type="entry name" value="Rudment_hybrid_motif"/>
</dbReference>
<protein>
    <recommendedName>
        <fullName evidence="2">phosphoribosylamine--glycine ligase</fullName>
        <ecNumber evidence="2">6.3.4.13</ecNumber>
    </recommendedName>
    <alternativeName>
        <fullName evidence="8">Glycinamide ribonucleotide synthetase</fullName>
    </alternativeName>
    <alternativeName>
        <fullName evidence="9">Phosphoribosylglycinamide synthetase</fullName>
    </alternativeName>
</protein>
<dbReference type="Gene3D" id="3.90.600.10">
    <property type="entry name" value="Phosphoribosylglycinamide synthetase, C-terminal domain"/>
    <property type="match status" value="1"/>
</dbReference>
<evidence type="ECO:0000256" key="8">
    <source>
        <dbReference type="ARBA" id="ARBA00042242"/>
    </source>
</evidence>
<dbReference type="InterPro" id="IPR020561">
    <property type="entry name" value="PRibGlycinamid_synth_ATP-grasp"/>
</dbReference>
<evidence type="ECO:0000256" key="6">
    <source>
        <dbReference type="ARBA" id="ARBA00022840"/>
    </source>
</evidence>
<keyword evidence="5" id="KW-0658">Purine biosynthesis</keyword>
<evidence type="ECO:0000256" key="7">
    <source>
        <dbReference type="ARBA" id="ARBA00038345"/>
    </source>
</evidence>
<dbReference type="EC" id="6.3.4.13" evidence="2"/>
<dbReference type="InterPro" id="IPR000115">
    <property type="entry name" value="PRibGlycinamide_synth"/>
</dbReference>
<dbReference type="GO" id="GO:0009113">
    <property type="term" value="P:purine nucleobase biosynthetic process"/>
    <property type="evidence" value="ECO:0007669"/>
    <property type="project" value="InterPro"/>
</dbReference>
<keyword evidence="6 10" id="KW-0067">ATP-binding</keyword>
<organism evidence="12 13">
    <name type="scientific">Candidatus Curtissbacteria bacterium RBG_13_35_7</name>
    <dbReference type="NCBI Taxonomy" id="1797705"/>
    <lineage>
        <taxon>Bacteria</taxon>
        <taxon>Candidatus Curtissiibacteriota</taxon>
    </lineage>
</organism>
<dbReference type="SUPFAM" id="SSF56059">
    <property type="entry name" value="Glutathione synthetase ATP-binding domain-like"/>
    <property type="match status" value="1"/>
</dbReference>
<keyword evidence="4 10" id="KW-0547">Nucleotide-binding</keyword>
<dbReference type="Gene3D" id="3.30.470.20">
    <property type="entry name" value="ATP-grasp fold, B domain"/>
    <property type="match status" value="1"/>
</dbReference>
<comment type="similarity">
    <text evidence="7">Belongs to the GARS family.</text>
</comment>
<dbReference type="PROSITE" id="PS50975">
    <property type="entry name" value="ATP_GRASP"/>
    <property type="match status" value="1"/>
</dbReference>
<name>A0A1F5G1E9_9BACT</name>
<sequence>MQKQGFNTFGPTKEAGQIEWDKAWARRFMKKNKIPSPLFKICKSQKEGIKFIKNEKDGQWYIKASGLAAGKGALFAKNNKEALAKIKQMKSFGRAGKIYLIEECLTGEEFSSFAIINGKNYQIIGHAQDHKTVYDGNLGPNTGGMGCSSPPQVVTRKIENQVEKIIKKTAISLVKLKRPYNGILYFGGIVDEKGKVYCIEFNSRWGDPEAQALIPAIKNDFCNLIASAAAGKLQKIKKDKLYRVVVAAASKGYPTDYSKVAGKEIKGLSKLIKKGIIIFGAGVKKKGNKYITSSGRLFYVLGEGKNIIKARQKAYNALSFVSIAGDNLHYRTDIGYRDLKRINK</sequence>
<dbReference type="NCBIfam" id="TIGR00877">
    <property type="entry name" value="purD"/>
    <property type="match status" value="1"/>
</dbReference>
<dbReference type="Pfam" id="PF02843">
    <property type="entry name" value="GARS_C"/>
    <property type="match status" value="1"/>
</dbReference>
<dbReference type="InterPro" id="IPR037123">
    <property type="entry name" value="PRibGlycinamide_synth_C_sf"/>
</dbReference>
<evidence type="ECO:0000259" key="11">
    <source>
        <dbReference type="PROSITE" id="PS50975"/>
    </source>
</evidence>
<dbReference type="InterPro" id="IPR020560">
    <property type="entry name" value="PRibGlycinamide_synth_C-dom"/>
</dbReference>
<dbReference type="InterPro" id="IPR013815">
    <property type="entry name" value="ATP_grasp_subdomain_1"/>
</dbReference>
<dbReference type="SMART" id="SM01210">
    <property type="entry name" value="GARS_C"/>
    <property type="match status" value="1"/>
</dbReference>
<evidence type="ECO:0000256" key="4">
    <source>
        <dbReference type="ARBA" id="ARBA00022741"/>
    </source>
</evidence>
<evidence type="ECO:0000256" key="1">
    <source>
        <dbReference type="ARBA" id="ARBA00005174"/>
    </source>
</evidence>
<dbReference type="GO" id="GO:0046872">
    <property type="term" value="F:metal ion binding"/>
    <property type="evidence" value="ECO:0007669"/>
    <property type="project" value="InterPro"/>
</dbReference>
<gene>
    <name evidence="12" type="ORF">A2164_01470</name>
</gene>
<evidence type="ECO:0000256" key="5">
    <source>
        <dbReference type="ARBA" id="ARBA00022755"/>
    </source>
</evidence>
<evidence type="ECO:0000256" key="3">
    <source>
        <dbReference type="ARBA" id="ARBA00022598"/>
    </source>
</evidence>
<evidence type="ECO:0000313" key="12">
    <source>
        <dbReference type="EMBL" id="OGD85696.1"/>
    </source>
</evidence>
<dbReference type="GO" id="GO:0004637">
    <property type="term" value="F:phosphoribosylamine-glycine ligase activity"/>
    <property type="evidence" value="ECO:0007669"/>
    <property type="project" value="UniProtKB-EC"/>
</dbReference>
<dbReference type="PANTHER" id="PTHR43472">
    <property type="entry name" value="PHOSPHORIBOSYLAMINE--GLYCINE LIGASE"/>
    <property type="match status" value="1"/>
</dbReference>
<accession>A0A1F5G1E9</accession>
<dbReference type="Proteomes" id="UP000176317">
    <property type="component" value="Unassembled WGS sequence"/>
</dbReference>
<evidence type="ECO:0000256" key="10">
    <source>
        <dbReference type="PROSITE-ProRule" id="PRU00409"/>
    </source>
</evidence>
<evidence type="ECO:0000256" key="2">
    <source>
        <dbReference type="ARBA" id="ARBA00013255"/>
    </source>
</evidence>
<feature type="domain" description="ATP-grasp" evidence="11">
    <location>
        <begin position="26"/>
        <end position="230"/>
    </location>
</feature>
<dbReference type="UniPathway" id="UPA00074">
    <property type="reaction ID" value="UER00125"/>
</dbReference>
<dbReference type="GO" id="GO:0006189">
    <property type="term" value="P:'de novo' IMP biosynthetic process"/>
    <property type="evidence" value="ECO:0007669"/>
    <property type="project" value="UniProtKB-UniPathway"/>
</dbReference>
<dbReference type="Gene3D" id="3.30.1490.20">
    <property type="entry name" value="ATP-grasp fold, A domain"/>
    <property type="match status" value="1"/>
</dbReference>
<dbReference type="SUPFAM" id="SSF51246">
    <property type="entry name" value="Rudiment single hybrid motif"/>
    <property type="match status" value="1"/>
</dbReference>
<dbReference type="SMART" id="SM01209">
    <property type="entry name" value="GARS_A"/>
    <property type="match status" value="1"/>
</dbReference>
<keyword evidence="3 12" id="KW-0436">Ligase</keyword>
<proteinExistence type="inferred from homology"/>
<dbReference type="Pfam" id="PF01071">
    <property type="entry name" value="GARS_A"/>
    <property type="match status" value="1"/>
</dbReference>
<dbReference type="PANTHER" id="PTHR43472:SF1">
    <property type="entry name" value="PHOSPHORIBOSYLAMINE--GLYCINE LIGASE, CHLOROPLASTIC"/>
    <property type="match status" value="1"/>
</dbReference>
<dbReference type="AlphaFoldDB" id="A0A1F5G1E9"/>
<comment type="caution">
    <text evidence="12">The sequence shown here is derived from an EMBL/GenBank/DDBJ whole genome shotgun (WGS) entry which is preliminary data.</text>
</comment>